<reference evidence="3" key="2">
    <citation type="submission" date="2020-09" db="EMBL/GenBank/DDBJ databases">
        <authorList>
            <person name="Sun Q."/>
            <person name="Zhou Y."/>
        </authorList>
    </citation>
    <scope>NUCLEOTIDE SEQUENCE</scope>
    <source>
        <strain evidence="3">CGMCC 4.7679</strain>
    </source>
</reference>
<accession>A0A8H9M7N8</accession>
<organism evidence="3 4">
    <name type="scientific">Amycolatopsis bartoniae</name>
    <dbReference type="NCBI Taxonomy" id="941986"/>
    <lineage>
        <taxon>Bacteria</taxon>
        <taxon>Bacillati</taxon>
        <taxon>Actinomycetota</taxon>
        <taxon>Actinomycetes</taxon>
        <taxon>Pseudonocardiales</taxon>
        <taxon>Pseudonocardiaceae</taxon>
        <taxon>Amycolatopsis</taxon>
    </lineage>
</organism>
<dbReference type="Pfam" id="PF00682">
    <property type="entry name" value="HMGL-like"/>
    <property type="match status" value="1"/>
</dbReference>
<dbReference type="AlphaFoldDB" id="A0A8H9M7N8"/>
<reference evidence="3" key="1">
    <citation type="journal article" date="2014" name="Int. J. Syst. Evol. Microbiol.">
        <title>Complete genome sequence of Corynebacterium casei LMG S-19264T (=DSM 44701T), isolated from a smear-ripened cheese.</title>
        <authorList>
            <consortium name="US DOE Joint Genome Institute (JGI-PGF)"/>
            <person name="Walter F."/>
            <person name="Albersmeier A."/>
            <person name="Kalinowski J."/>
            <person name="Ruckert C."/>
        </authorList>
    </citation>
    <scope>NUCLEOTIDE SEQUENCE</scope>
    <source>
        <strain evidence="3">CGMCC 4.7679</strain>
    </source>
</reference>
<comment type="caution">
    <text evidence="3">The sequence shown here is derived from an EMBL/GenBank/DDBJ whole genome shotgun (WGS) entry which is preliminary data.</text>
</comment>
<dbReference type="Proteomes" id="UP000658656">
    <property type="component" value="Unassembled WGS sequence"/>
</dbReference>
<dbReference type="InterPro" id="IPR013785">
    <property type="entry name" value="Aldolase_TIM"/>
</dbReference>
<dbReference type="PANTHER" id="PTHR10277">
    <property type="entry name" value="HOMOCITRATE SYNTHASE-RELATED"/>
    <property type="match status" value="1"/>
</dbReference>
<dbReference type="EMBL" id="BNAV01000001">
    <property type="protein sequence ID" value="GHF35080.1"/>
    <property type="molecule type" value="Genomic_DNA"/>
</dbReference>
<evidence type="ECO:0000313" key="3">
    <source>
        <dbReference type="EMBL" id="GHF35080.1"/>
    </source>
</evidence>
<keyword evidence="4" id="KW-1185">Reference proteome</keyword>
<dbReference type="SUPFAM" id="SSF51569">
    <property type="entry name" value="Aldolase"/>
    <property type="match status" value="1"/>
</dbReference>
<feature type="domain" description="Pyruvate carboxyltransferase" evidence="2">
    <location>
        <begin position="52"/>
        <end position="323"/>
    </location>
</feature>
<sequence>MQKPPVFTDDEIATFRAEIAGRRVPGAYEPGRWSVSPLNRDPAVVGAMPRTVRFRDSTLRSIEAMPGVAAAEEAKLTYVRRLVRAGVAEVTGAGAAGRTLDELKAEVAAVKDESADCGILCPLVFADADVDRAAEAGYDGVQVWVDGFGETSQIYKRIYDQAWAGEDWRETSPIRTRAQVVGSAARLVERARERGLRVTTPMLMVSYLNAELLQETVAALAAAGATELTLFDGPGAVGPEAYAALVSRVRELAPDVEVGLHPHNTFGLAVACAVAAVRAGARTIELSANGYCGGPGNADLAATTLAFEVLYGVATGVRMSELTALARAGEELTGYRVAWNHPVTGPLAFNWGGLDFITQEVTVDTLLHNCLEPSSVGNERTVPFTPFSGPYTLADKLSELGLDPSNDQVGDILRACREEMAASGAVLSDEDIRKIARRVTGA</sequence>
<dbReference type="Gene3D" id="3.20.20.70">
    <property type="entry name" value="Aldolase class I"/>
    <property type="match status" value="1"/>
</dbReference>
<proteinExistence type="predicted"/>
<keyword evidence="1" id="KW-0464">Manganese</keyword>
<protein>
    <recommendedName>
        <fullName evidence="2">Pyruvate carboxyltransferase domain-containing protein</fullName>
    </recommendedName>
</protein>
<name>A0A8H9M7N8_9PSEU</name>
<dbReference type="GO" id="GO:0003852">
    <property type="term" value="F:2-isopropylmalate synthase activity"/>
    <property type="evidence" value="ECO:0007669"/>
    <property type="project" value="TreeGrafter"/>
</dbReference>
<dbReference type="RefSeq" id="WP_145933512.1">
    <property type="nucleotide sequence ID" value="NZ_BNAV01000001.1"/>
</dbReference>
<dbReference type="InterPro" id="IPR000891">
    <property type="entry name" value="PYR_CT"/>
</dbReference>
<dbReference type="OrthoDB" id="7954579at2"/>
<dbReference type="InterPro" id="IPR050073">
    <property type="entry name" value="2-IPM_HCS-like"/>
</dbReference>
<dbReference type="PANTHER" id="PTHR10277:SF9">
    <property type="entry name" value="2-ISOPROPYLMALATE SYNTHASE 1, CHLOROPLASTIC-RELATED"/>
    <property type="match status" value="1"/>
</dbReference>
<evidence type="ECO:0000259" key="2">
    <source>
        <dbReference type="PROSITE" id="PS50991"/>
    </source>
</evidence>
<gene>
    <name evidence="3" type="ORF">GCM10017566_04740</name>
</gene>
<dbReference type="GO" id="GO:0009098">
    <property type="term" value="P:L-leucine biosynthetic process"/>
    <property type="evidence" value="ECO:0007669"/>
    <property type="project" value="TreeGrafter"/>
</dbReference>
<evidence type="ECO:0000256" key="1">
    <source>
        <dbReference type="ARBA" id="ARBA00023211"/>
    </source>
</evidence>
<evidence type="ECO:0000313" key="4">
    <source>
        <dbReference type="Proteomes" id="UP000658656"/>
    </source>
</evidence>
<dbReference type="PROSITE" id="PS50991">
    <property type="entry name" value="PYR_CT"/>
    <property type="match status" value="1"/>
</dbReference>